<dbReference type="Proteomes" id="UP000267858">
    <property type="component" value="Chromosome"/>
</dbReference>
<dbReference type="InterPro" id="IPR029044">
    <property type="entry name" value="Nucleotide-diphossugar_trans"/>
</dbReference>
<dbReference type="PANTHER" id="PTHR22916:SF3">
    <property type="entry name" value="UDP-GLCNAC:BETAGAL BETA-1,3-N-ACETYLGLUCOSAMINYLTRANSFERASE-LIKE PROTEIN 1"/>
    <property type="match status" value="1"/>
</dbReference>
<sequence>MKVSFCIPTYNRVKFIEDLLESINNQSSHSLTVEVCISDNASTDGTEESINIWRDRFNFPILYQRHNENIGPDRNYLSAVNMGTGDYCWIFGSDDILTKNSLVLMEDKLANESDIYLCDRRELDISMTRISNPHRRWLSGGSRLFSFSNEADLIEYFSKCNSVGGLFSYLSSIIVKRDKWSDVIFDESYIGTAYAHVYILLRIINNMNSTLQYISLPLVDCRGDNDTFETNGKARRIKIDFIGYLKLREDFYDKNTKIYSSFGRVLTKERPWFYTSLAMACYGDSTDRAELASFYKRLGYPEIATNFIFRLKGLASYAKRINLAKMVIKKIFFIVSTSIQNRVYSMKGAYAILL</sequence>
<organism evidence="2 3">
    <name type="scientific">Salmonella enterica subsp. salamae</name>
    <dbReference type="NCBI Taxonomy" id="59202"/>
    <lineage>
        <taxon>Bacteria</taxon>
        <taxon>Pseudomonadati</taxon>
        <taxon>Pseudomonadota</taxon>
        <taxon>Gammaproteobacteria</taxon>
        <taxon>Enterobacterales</taxon>
        <taxon>Enterobacteriaceae</taxon>
        <taxon>Salmonella</taxon>
    </lineage>
</organism>
<feature type="domain" description="Glycosyltransferase 2-like" evidence="1">
    <location>
        <begin position="4"/>
        <end position="142"/>
    </location>
</feature>
<dbReference type="EC" id="2.4.1.-" evidence="2"/>
<accession>A0A6D2G833</accession>
<dbReference type="AlphaFoldDB" id="A0A6D2G833"/>
<dbReference type="GO" id="GO:0016758">
    <property type="term" value="F:hexosyltransferase activity"/>
    <property type="evidence" value="ECO:0007669"/>
    <property type="project" value="UniProtKB-ARBA"/>
</dbReference>
<dbReference type="Pfam" id="PF00535">
    <property type="entry name" value="Glycos_transf_2"/>
    <property type="match status" value="1"/>
</dbReference>
<keyword evidence="2" id="KW-0328">Glycosyltransferase</keyword>
<protein>
    <submittedName>
        <fullName evidence="2">O antigen biosynthesis abequosyltransferase RfbV</fullName>
        <ecNumber evidence="2">2.4.1.-</ecNumber>
    </submittedName>
</protein>
<dbReference type="PANTHER" id="PTHR22916">
    <property type="entry name" value="GLYCOSYLTRANSFERASE"/>
    <property type="match status" value="1"/>
</dbReference>
<evidence type="ECO:0000259" key="1">
    <source>
        <dbReference type="Pfam" id="PF00535"/>
    </source>
</evidence>
<evidence type="ECO:0000313" key="2">
    <source>
        <dbReference type="EMBL" id="VEA01931.1"/>
    </source>
</evidence>
<name>A0A6D2G833_SALER</name>
<dbReference type="SUPFAM" id="SSF53448">
    <property type="entry name" value="Nucleotide-diphospho-sugar transferases"/>
    <property type="match status" value="1"/>
</dbReference>
<keyword evidence="2" id="KW-0808">Transferase</keyword>
<dbReference type="InterPro" id="IPR001173">
    <property type="entry name" value="Glyco_trans_2-like"/>
</dbReference>
<dbReference type="Gene3D" id="3.90.550.10">
    <property type="entry name" value="Spore Coat Polysaccharide Biosynthesis Protein SpsA, Chain A"/>
    <property type="match status" value="1"/>
</dbReference>
<dbReference type="EMBL" id="LR134141">
    <property type="protein sequence ID" value="VEA01931.1"/>
    <property type="molecule type" value="Genomic_DNA"/>
</dbReference>
<proteinExistence type="predicted"/>
<gene>
    <name evidence="2" type="ORF">NCTC5773_01905</name>
</gene>
<reference evidence="2 3" key="1">
    <citation type="submission" date="2018-12" db="EMBL/GenBank/DDBJ databases">
        <authorList>
            <consortium name="Pathogen Informatics"/>
        </authorList>
    </citation>
    <scope>NUCLEOTIDE SEQUENCE [LARGE SCALE GENOMIC DNA]</scope>
    <source>
        <strain evidence="2 3">NCTC5773</strain>
    </source>
</reference>
<evidence type="ECO:0000313" key="3">
    <source>
        <dbReference type="Proteomes" id="UP000267858"/>
    </source>
</evidence>